<dbReference type="Proteomes" id="UP000006729">
    <property type="component" value="Chromosome 17"/>
</dbReference>
<dbReference type="AlphaFoldDB" id="B9IJV4"/>
<evidence type="ECO:0000313" key="2">
    <source>
        <dbReference type="Proteomes" id="UP000006729"/>
    </source>
</evidence>
<dbReference type="HOGENOM" id="CLU_2324654_0_0_1"/>
<organism evidence="1 2">
    <name type="scientific">Populus trichocarpa</name>
    <name type="common">Western balsam poplar</name>
    <name type="synonym">Populus balsamifera subsp. trichocarpa</name>
    <dbReference type="NCBI Taxonomy" id="3694"/>
    <lineage>
        <taxon>Eukaryota</taxon>
        <taxon>Viridiplantae</taxon>
        <taxon>Streptophyta</taxon>
        <taxon>Embryophyta</taxon>
        <taxon>Tracheophyta</taxon>
        <taxon>Spermatophyta</taxon>
        <taxon>Magnoliopsida</taxon>
        <taxon>eudicotyledons</taxon>
        <taxon>Gunneridae</taxon>
        <taxon>Pentapetalae</taxon>
        <taxon>rosids</taxon>
        <taxon>fabids</taxon>
        <taxon>Malpighiales</taxon>
        <taxon>Salicaceae</taxon>
        <taxon>Saliceae</taxon>
        <taxon>Populus</taxon>
    </lineage>
</organism>
<evidence type="ECO:0000313" key="1">
    <source>
        <dbReference type="EMBL" id="PNS95825.1"/>
    </source>
</evidence>
<reference evidence="1 2" key="1">
    <citation type="journal article" date="2006" name="Science">
        <title>The genome of black cottonwood, Populus trichocarpa (Torr. &amp; Gray).</title>
        <authorList>
            <person name="Tuskan G.A."/>
            <person name="Difazio S."/>
            <person name="Jansson S."/>
            <person name="Bohlmann J."/>
            <person name="Grigoriev I."/>
            <person name="Hellsten U."/>
            <person name="Putnam N."/>
            <person name="Ralph S."/>
            <person name="Rombauts S."/>
            <person name="Salamov A."/>
            <person name="Schein J."/>
            <person name="Sterck L."/>
            <person name="Aerts A."/>
            <person name="Bhalerao R.R."/>
            <person name="Bhalerao R.P."/>
            <person name="Blaudez D."/>
            <person name="Boerjan W."/>
            <person name="Brun A."/>
            <person name="Brunner A."/>
            <person name="Busov V."/>
            <person name="Campbell M."/>
            <person name="Carlson J."/>
            <person name="Chalot M."/>
            <person name="Chapman J."/>
            <person name="Chen G.L."/>
            <person name="Cooper D."/>
            <person name="Coutinho P.M."/>
            <person name="Couturier J."/>
            <person name="Covert S."/>
            <person name="Cronk Q."/>
            <person name="Cunningham R."/>
            <person name="Davis J."/>
            <person name="Degroeve S."/>
            <person name="Dejardin A."/>
            <person name="Depamphilis C."/>
            <person name="Detter J."/>
            <person name="Dirks B."/>
            <person name="Dubchak I."/>
            <person name="Duplessis S."/>
            <person name="Ehlting J."/>
            <person name="Ellis B."/>
            <person name="Gendler K."/>
            <person name="Goodstein D."/>
            <person name="Gribskov M."/>
            <person name="Grimwood J."/>
            <person name="Groover A."/>
            <person name="Gunter L."/>
            <person name="Hamberger B."/>
            <person name="Heinze B."/>
            <person name="Helariutta Y."/>
            <person name="Henrissat B."/>
            <person name="Holligan D."/>
            <person name="Holt R."/>
            <person name="Huang W."/>
            <person name="Islam-Faridi N."/>
            <person name="Jones S."/>
            <person name="Jones-Rhoades M."/>
            <person name="Jorgensen R."/>
            <person name="Joshi C."/>
            <person name="Kangasjarvi J."/>
            <person name="Karlsson J."/>
            <person name="Kelleher C."/>
            <person name="Kirkpatrick R."/>
            <person name="Kirst M."/>
            <person name="Kohler A."/>
            <person name="Kalluri U."/>
            <person name="Larimer F."/>
            <person name="Leebens-Mack J."/>
            <person name="Leple J.C."/>
            <person name="Locascio P."/>
            <person name="Lou Y."/>
            <person name="Lucas S."/>
            <person name="Martin F."/>
            <person name="Montanini B."/>
            <person name="Napoli C."/>
            <person name="Nelson D.R."/>
            <person name="Nelson C."/>
            <person name="Nieminen K."/>
            <person name="Nilsson O."/>
            <person name="Pereda V."/>
            <person name="Peter G."/>
            <person name="Philippe R."/>
            <person name="Pilate G."/>
            <person name="Poliakov A."/>
            <person name="Razumovskaya J."/>
            <person name="Richardson P."/>
            <person name="Rinaldi C."/>
            <person name="Ritland K."/>
            <person name="Rouze P."/>
            <person name="Ryaboy D."/>
            <person name="Schmutz J."/>
            <person name="Schrader J."/>
            <person name="Segerman B."/>
            <person name="Shin H."/>
            <person name="Siddiqui A."/>
            <person name="Sterky F."/>
            <person name="Terry A."/>
            <person name="Tsai C.J."/>
            <person name="Uberbacher E."/>
            <person name="Unneberg P."/>
            <person name="Vahala J."/>
            <person name="Wall K."/>
            <person name="Wessler S."/>
            <person name="Yang G."/>
            <person name="Yin T."/>
            <person name="Douglas C."/>
            <person name="Marra M."/>
            <person name="Sandberg G."/>
            <person name="Van de Peer Y."/>
            <person name="Rokhsar D."/>
        </authorList>
    </citation>
    <scope>NUCLEOTIDE SEQUENCE [LARGE SCALE GENOMIC DNA]</scope>
    <source>
        <strain evidence="2">cv. Nisqually</strain>
    </source>
</reference>
<keyword evidence="2" id="KW-1185">Reference proteome</keyword>
<dbReference type="InParanoid" id="B9IJV4"/>
<protein>
    <submittedName>
        <fullName evidence="1">Uncharacterized protein</fullName>
    </submittedName>
</protein>
<sequence>MVALFKIQDHGIVPDGSEEMTKSQHELCRRALTQELSRHAAVILRGTNTVKDCGASSFSLLHLNSSIVLGRYFCLHFEGFQLGMTPVYMASLCFINDRN</sequence>
<proteinExistence type="predicted"/>
<name>B9IJV4_POPTR</name>
<dbReference type="STRING" id="3694.B9IJV4"/>
<accession>B9IJV4</accession>
<dbReference type="EMBL" id="CM009306">
    <property type="protein sequence ID" value="PNS95825.1"/>
    <property type="molecule type" value="Genomic_DNA"/>
</dbReference>
<gene>
    <name evidence="1" type="ORF">POPTR_017G080400</name>
</gene>